<evidence type="ECO:0000259" key="4">
    <source>
        <dbReference type="SMART" id="SM00363"/>
    </source>
</evidence>
<dbReference type="InterPro" id="IPR047048">
    <property type="entry name" value="TlyA"/>
</dbReference>
<reference evidence="5" key="2">
    <citation type="submission" date="2021-04" db="EMBL/GenBank/DDBJ databases">
        <authorList>
            <person name="Gilroy R."/>
        </authorList>
    </citation>
    <scope>NUCLEOTIDE SEQUENCE</scope>
    <source>
        <strain evidence="5">CHK33-7979</strain>
    </source>
</reference>
<gene>
    <name evidence="5" type="ORF">H9826_00100</name>
</gene>
<comment type="similarity">
    <text evidence="2">Belongs to the TlyA family.</text>
</comment>
<dbReference type="NCBIfam" id="TIGR00478">
    <property type="entry name" value="tly"/>
    <property type="match status" value="1"/>
</dbReference>
<dbReference type="InterPro" id="IPR004538">
    <property type="entry name" value="Hemolysin_A/TlyA"/>
</dbReference>
<feature type="domain" description="RNA-binding S4" evidence="4">
    <location>
        <begin position="4"/>
        <end position="69"/>
    </location>
</feature>
<protein>
    <submittedName>
        <fullName evidence="5">TlyA family RNA methyltransferase</fullName>
    </submittedName>
</protein>
<proteinExistence type="inferred from homology"/>
<dbReference type="GO" id="GO:0032259">
    <property type="term" value="P:methylation"/>
    <property type="evidence" value="ECO:0007669"/>
    <property type="project" value="UniProtKB-KW"/>
</dbReference>
<dbReference type="Gene3D" id="3.10.290.10">
    <property type="entry name" value="RNA-binding S4 domain"/>
    <property type="match status" value="1"/>
</dbReference>
<keyword evidence="5" id="KW-0808">Transferase</keyword>
<organism evidence="5 6">
    <name type="scientific">Candidatus Intestinimonas merdavium</name>
    <dbReference type="NCBI Taxonomy" id="2838622"/>
    <lineage>
        <taxon>Bacteria</taxon>
        <taxon>Bacillati</taxon>
        <taxon>Bacillota</taxon>
        <taxon>Clostridia</taxon>
        <taxon>Eubacteriales</taxon>
        <taxon>Intestinimonas</taxon>
    </lineage>
</organism>
<dbReference type="PANTHER" id="PTHR32319">
    <property type="entry name" value="BACTERIAL HEMOLYSIN-LIKE PROTEIN"/>
    <property type="match status" value="1"/>
</dbReference>
<comment type="caution">
    <text evidence="5">The sequence shown here is derived from an EMBL/GenBank/DDBJ whole genome shotgun (WGS) entry which is preliminary data.</text>
</comment>
<name>A0A9D1Z1I3_9FIRM</name>
<dbReference type="PROSITE" id="PS50889">
    <property type="entry name" value="S4"/>
    <property type="match status" value="1"/>
</dbReference>
<dbReference type="Gene3D" id="3.40.50.150">
    <property type="entry name" value="Vaccinia Virus protein VP39"/>
    <property type="match status" value="1"/>
</dbReference>
<keyword evidence="5" id="KW-0489">Methyltransferase</keyword>
<evidence type="ECO:0000256" key="3">
    <source>
        <dbReference type="PROSITE-ProRule" id="PRU00182"/>
    </source>
</evidence>
<evidence type="ECO:0000256" key="2">
    <source>
        <dbReference type="ARBA" id="ARBA00029460"/>
    </source>
</evidence>
<dbReference type="GO" id="GO:0008168">
    <property type="term" value="F:methyltransferase activity"/>
    <property type="evidence" value="ECO:0007669"/>
    <property type="project" value="UniProtKB-KW"/>
</dbReference>
<dbReference type="PANTHER" id="PTHR32319:SF0">
    <property type="entry name" value="BACTERIAL HEMOLYSIN-LIKE PROTEIN"/>
    <property type="match status" value="1"/>
</dbReference>
<dbReference type="Pfam" id="PF01728">
    <property type="entry name" value="FtsJ"/>
    <property type="match status" value="1"/>
</dbReference>
<dbReference type="EMBL" id="DXCX01000002">
    <property type="protein sequence ID" value="HIY72364.1"/>
    <property type="molecule type" value="Genomic_DNA"/>
</dbReference>
<dbReference type="Pfam" id="PF01479">
    <property type="entry name" value="S4"/>
    <property type="match status" value="1"/>
</dbReference>
<keyword evidence="1 3" id="KW-0694">RNA-binding</keyword>
<dbReference type="AlphaFoldDB" id="A0A9D1Z1I3"/>
<evidence type="ECO:0000313" key="5">
    <source>
        <dbReference type="EMBL" id="HIY72364.1"/>
    </source>
</evidence>
<dbReference type="InterPro" id="IPR002942">
    <property type="entry name" value="S4_RNA-bd"/>
</dbReference>
<dbReference type="GO" id="GO:0003723">
    <property type="term" value="F:RNA binding"/>
    <property type="evidence" value="ECO:0007669"/>
    <property type="project" value="UniProtKB-KW"/>
</dbReference>
<dbReference type="SMART" id="SM00363">
    <property type="entry name" value="S4"/>
    <property type="match status" value="1"/>
</dbReference>
<accession>A0A9D1Z1I3</accession>
<dbReference type="InterPro" id="IPR029063">
    <property type="entry name" value="SAM-dependent_MTases_sf"/>
</dbReference>
<evidence type="ECO:0000313" key="6">
    <source>
        <dbReference type="Proteomes" id="UP000886824"/>
    </source>
</evidence>
<dbReference type="InterPro" id="IPR036986">
    <property type="entry name" value="S4_RNA-bd_sf"/>
</dbReference>
<dbReference type="SUPFAM" id="SSF53335">
    <property type="entry name" value="S-adenosyl-L-methionine-dependent methyltransferases"/>
    <property type="match status" value="1"/>
</dbReference>
<evidence type="ECO:0000256" key="1">
    <source>
        <dbReference type="ARBA" id="ARBA00022884"/>
    </source>
</evidence>
<dbReference type="PIRSF" id="PIRSF005578">
    <property type="entry name" value="TlyA"/>
    <property type="match status" value="1"/>
</dbReference>
<dbReference type="InterPro" id="IPR002877">
    <property type="entry name" value="RNA_MeTrfase_FtsJ_dom"/>
</dbReference>
<sequence length="270" mass="29376">MGKKRLDVLLHERGLSESRQRAQADIMGGWVYVDGQQVLKAGTAVPEEASIEVRGQAIPYVSRGGLKLAKAMEVFGLDLTGMICADIGASTGGFSDCMLQHGASKVYAVDTGYGKLAWKLRTDERVVPLERTNARYLTHEQIPEELDLASVDVSFISLRLILPALRGVLGPDGQVVCLVKPQFEAGRDKVGKKGVVRDPKVHLEVLEHFLVHADEADFSVKDIIFSPIRGPEGNIEYLGHLTVGRGPSYSGDLAALVEESHTELEGVRHP</sequence>
<dbReference type="Proteomes" id="UP000886824">
    <property type="component" value="Unassembled WGS sequence"/>
</dbReference>
<dbReference type="SUPFAM" id="SSF55174">
    <property type="entry name" value="Alpha-L RNA-binding motif"/>
    <property type="match status" value="1"/>
</dbReference>
<reference evidence="5" key="1">
    <citation type="journal article" date="2021" name="PeerJ">
        <title>Extensive microbial diversity within the chicken gut microbiome revealed by metagenomics and culture.</title>
        <authorList>
            <person name="Gilroy R."/>
            <person name="Ravi A."/>
            <person name="Getino M."/>
            <person name="Pursley I."/>
            <person name="Horton D.L."/>
            <person name="Alikhan N.F."/>
            <person name="Baker D."/>
            <person name="Gharbi K."/>
            <person name="Hall N."/>
            <person name="Watson M."/>
            <person name="Adriaenssens E.M."/>
            <person name="Foster-Nyarko E."/>
            <person name="Jarju S."/>
            <person name="Secka A."/>
            <person name="Antonio M."/>
            <person name="Oren A."/>
            <person name="Chaudhuri R.R."/>
            <person name="La Ragione R."/>
            <person name="Hildebrand F."/>
            <person name="Pallen M.J."/>
        </authorList>
    </citation>
    <scope>NUCLEOTIDE SEQUENCE</scope>
    <source>
        <strain evidence="5">CHK33-7979</strain>
    </source>
</reference>
<dbReference type="CDD" id="cd00165">
    <property type="entry name" value="S4"/>
    <property type="match status" value="1"/>
</dbReference>